<feature type="region of interest" description="Disordered" evidence="1">
    <location>
        <begin position="316"/>
        <end position="340"/>
    </location>
</feature>
<dbReference type="AlphaFoldDB" id="A0AAV2E595"/>
<proteinExistence type="predicted"/>
<keyword evidence="3" id="KW-1185">Reference proteome</keyword>
<feature type="region of interest" description="Disordered" evidence="1">
    <location>
        <begin position="1"/>
        <end position="118"/>
    </location>
</feature>
<sequence>MEAVEAGELENTHESGTAGMPASRAKNAVRSPRRFPVPKSPKIRLARGSRNRTPKKNGTAVASGAGRVRMTTGTDRAVGAGEKKGQAQPAADELTTRSVQVGASQDKGVSRKKERADDSRAIVACDEQFQSAAAGSQVHRRRLILSDSEDEAGEEICVEPPTLKMKRKTMRGGRRRLVKAAVKGVSREGEVRDRPHGSPPVHGEGEASLVGAKKKKKDREVTKRGHHQRLSEMVAGEGEYDLPIKASSLPSHTMDGMVAKSPSSALVESAASLSEEEENCFEIKSRSQSYDSGDSRSMHGRVQQVVAAFESGVLLKDDDDAGHGKQASPKEEDGVKVGHGVGVAVEADSVLDEYGTNFQQPALVSHKRQLEEVEGEMGDDPLPKRQFVEDNSETVEEASRKWPQADK</sequence>
<organism evidence="2 3">
    <name type="scientific">Linum trigynum</name>
    <dbReference type="NCBI Taxonomy" id="586398"/>
    <lineage>
        <taxon>Eukaryota</taxon>
        <taxon>Viridiplantae</taxon>
        <taxon>Streptophyta</taxon>
        <taxon>Embryophyta</taxon>
        <taxon>Tracheophyta</taxon>
        <taxon>Spermatophyta</taxon>
        <taxon>Magnoliopsida</taxon>
        <taxon>eudicotyledons</taxon>
        <taxon>Gunneridae</taxon>
        <taxon>Pentapetalae</taxon>
        <taxon>rosids</taxon>
        <taxon>fabids</taxon>
        <taxon>Malpighiales</taxon>
        <taxon>Linaceae</taxon>
        <taxon>Linum</taxon>
    </lineage>
</organism>
<feature type="compositionally biased region" description="Basic and acidic residues" evidence="1">
    <location>
        <begin position="397"/>
        <end position="407"/>
    </location>
</feature>
<reference evidence="2 3" key="1">
    <citation type="submission" date="2024-04" db="EMBL/GenBank/DDBJ databases">
        <authorList>
            <person name="Fracassetti M."/>
        </authorList>
    </citation>
    <scope>NUCLEOTIDE SEQUENCE [LARGE SCALE GENOMIC DNA]</scope>
</reference>
<dbReference type="Proteomes" id="UP001497516">
    <property type="component" value="Chromosome 4"/>
</dbReference>
<feature type="region of interest" description="Disordered" evidence="1">
    <location>
        <begin position="182"/>
        <end position="236"/>
    </location>
</feature>
<gene>
    <name evidence="2" type="ORF">LTRI10_LOCUS22433</name>
</gene>
<protein>
    <submittedName>
        <fullName evidence="2">Uncharacterized protein</fullName>
    </submittedName>
</protein>
<accession>A0AAV2E595</accession>
<feature type="compositionally biased region" description="Basic and acidic residues" evidence="1">
    <location>
        <begin position="108"/>
        <end position="118"/>
    </location>
</feature>
<feature type="region of interest" description="Disordered" evidence="1">
    <location>
        <begin position="369"/>
        <end position="407"/>
    </location>
</feature>
<name>A0AAV2E595_9ROSI</name>
<feature type="compositionally biased region" description="Basic residues" evidence="1">
    <location>
        <begin position="41"/>
        <end position="55"/>
    </location>
</feature>
<feature type="compositionally biased region" description="Basic and acidic residues" evidence="1">
    <location>
        <begin position="185"/>
        <end position="196"/>
    </location>
</feature>
<evidence type="ECO:0000313" key="2">
    <source>
        <dbReference type="EMBL" id="CAL1381026.1"/>
    </source>
</evidence>
<evidence type="ECO:0000313" key="3">
    <source>
        <dbReference type="Proteomes" id="UP001497516"/>
    </source>
</evidence>
<evidence type="ECO:0000256" key="1">
    <source>
        <dbReference type="SAM" id="MobiDB-lite"/>
    </source>
</evidence>
<dbReference type="EMBL" id="OZ034817">
    <property type="protein sequence ID" value="CAL1381026.1"/>
    <property type="molecule type" value="Genomic_DNA"/>
</dbReference>